<reference evidence="2 3" key="1">
    <citation type="submission" date="2019-10" db="EMBL/GenBank/DDBJ databases">
        <authorList>
            <person name="Palmer J.M."/>
        </authorList>
    </citation>
    <scope>NUCLEOTIDE SEQUENCE [LARGE SCALE GENOMIC DNA]</scope>
    <source>
        <strain evidence="2 3">TWF718</strain>
    </source>
</reference>
<name>A0AAN8NSL9_9PEZI</name>
<evidence type="ECO:0000313" key="3">
    <source>
        <dbReference type="Proteomes" id="UP001313282"/>
    </source>
</evidence>
<evidence type="ECO:0000313" key="2">
    <source>
        <dbReference type="EMBL" id="KAK6339842.1"/>
    </source>
</evidence>
<organism evidence="2 3">
    <name type="scientific">Orbilia javanica</name>
    <dbReference type="NCBI Taxonomy" id="47235"/>
    <lineage>
        <taxon>Eukaryota</taxon>
        <taxon>Fungi</taxon>
        <taxon>Dikarya</taxon>
        <taxon>Ascomycota</taxon>
        <taxon>Pezizomycotina</taxon>
        <taxon>Orbiliomycetes</taxon>
        <taxon>Orbiliales</taxon>
        <taxon>Orbiliaceae</taxon>
        <taxon>Orbilia</taxon>
    </lineage>
</organism>
<dbReference type="Gene3D" id="3.80.10.10">
    <property type="entry name" value="Ribonuclease Inhibitor"/>
    <property type="match status" value="1"/>
</dbReference>
<sequence>MITDIPIEILKDIFGYIPKFDRNLGDLRTCCLVNKFFHSLATPALYRHLELALLTNGQGFEEHVTRSLLSQRYSSHRFIRHISIKFGGFQPSRSAKISMLHDGDDRFAVHIAAFIESLPVDQIQSISCEALSFLKFLPSSYYPKIKDLECYIDVNVYVLSRKTTFFPSLQTLTFRETYPHIPGLGTEWSICRKYRETLKSLSLEAGPPEAVPDPDITFPKNPYLEAQELQNLRLLNFESLKLGGASIFSLIPVNNLKRLELINCYIHPSLLVEQAPNFTNLTDLAVHPKYRNPESIYTSWTIEKILLNLPKPLQSLQWTQYSPDQPSEYPSKMAIQRHSATLKKLWLEISYYAAPNDMSAGKPSHYFRETTRRMVEIPVKATLEENVDLETLSKFPNLEHLVVPIEAPKFPKSWIPSFPNLRSLYFVNSCKVYSSLARPPTKCFRQEWINWFMSADDLECPDGANYSSMSIYHRHPRLQLIAFQRPANIWETTSDTKGREPGSRGFTAHMRDSDNPGYFSKEAMTSETVRHIFPDVWEFFKGYFMVENKRYVYPTENTNLAKGVFEDEDESKDLPKMLMTGPHALQDYQTQLLLLENQNKRRLMMARAEQEILRECPIELPKFVNVGLLRWGVEKNPEFEDAVVKSLQEYQQDIVSFDEQMKKREEYLAVRMEEYLASAAQSSAPSLFNMYNPTPSV</sequence>
<accession>A0AAN8NSL9</accession>
<proteinExistence type="predicted"/>
<dbReference type="SUPFAM" id="SSF52047">
    <property type="entry name" value="RNI-like"/>
    <property type="match status" value="1"/>
</dbReference>
<protein>
    <recommendedName>
        <fullName evidence="4">F-box domain-containing protein</fullName>
    </recommendedName>
</protein>
<evidence type="ECO:0000256" key="1">
    <source>
        <dbReference type="SAM" id="MobiDB-lite"/>
    </source>
</evidence>
<dbReference type="EMBL" id="JAVHNR010000006">
    <property type="protein sequence ID" value="KAK6339842.1"/>
    <property type="molecule type" value="Genomic_DNA"/>
</dbReference>
<comment type="caution">
    <text evidence="2">The sequence shown here is derived from an EMBL/GenBank/DDBJ whole genome shotgun (WGS) entry which is preliminary data.</text>
</comment>
<feature type="region of interest" description="Disordered" evidence="1">
    <location>
        <begin position="492"/>
        <end position="511"/>
    </location>
</feature>
<dbReference type="Proteomes" id="UP001313282">
    <property type="component" value="Unassembled WGS sequence"/>
</dbReference>
<dbReference type="InterPro" id="IPR032675">
    <property type="entry name" value="LRR_dom_sf"/>
</dbReference>
<keyword evidence="3" id="KW-1185">Reference proteome</keyword>
<gene>
    <name evidence="2" type="ORF">TWF718_009232</name>
</gene>
<evidence type="ECO:0008006" key="4">
    <source>
        <dbReference type="Google" id="ProtNLM"/>
    </source>
</evidence>
<dbReference type="AlphaFoldDB" id="A0AAN8NSL9"/>